<feature type="transmembrane region" description="Helical" evidence="7">
    <location>
        <begin position="136"/>
        <end position="161"/>
    </location>
</feature>
<evidence type="ECO:0000313" key="9">
    <source>
        <dbReference type="EMBL" id="MFC5649706.1"/>
    </source>
</evidence>
<feature type="transmembrane region" description="Helical" evidence="7">
    <location>
        <begin position="249"/>
        <end position="269"/>
    </location>
</feature>
<feature type="transmembrane region" description="Helical" evidence="7">
    <location>
        <begin position="207"/>
        <end position="229"/>
    </location>
</feature>
<dbReference type="InterPro" id="IPR011701">
    <property type="entry name" value="MFS"/>
</dbReference>
<dbReference type="PANTHER" id="PTHR43414:SF6">
    <property type="entry name" value="MULTIDRUG RESISTANCE PROTEIN MDTG"/>
    <property type="match status" value="1"/>
</dbReference>
<keyword evidence="2" id="KW-0813">Transport</keyword>
<feature type="transmembrane region" description="Helical" evidence="7">
    <location>
        <begin position="48"/>
        <end position="66"/>
    </location>
</feature>
<accession>A0ABW0VYX2</accession>
<evidence type="ECO:0000256" key="1">
    <source>
        <dbReference type="ARBA" id="ARBA00004651"/>
    </source>
</evidence>
<reference evidence="10" key="1">
    <citation type="journal article" date="2019" name="Int. J. Syst. Evol. Microbiol.">
        <title>The Global Catalogue of Microorganisms (GCM) 10K type strain sequencing project: providing services to taxonomists for standard genome sequencing and annotation.</title>
        <authorList>
            <consortium name="The Broad Institute Genomics Platform"/>
            <consortium name="The Broad Institute Genome Sequencing Center for Infectious Disease"/>
            <person name="Wu L."/>
            <person name="Ma J."/>
        </authorList>
    </citation>
    <scope>NUCLEOTIDE SEQUENCE [LARGE SCALE GENOMIC DNA]</scope>
    <source>
        <strain evidence="10">CGMCC 1.3240</strain>
    </source>
</reference>
<feature type="transmembrane region" description="Helical" evidence="7">
    <location>
        <begin position="78"/>
        <end position="96"/>
    </location>
</feature>
<comment type="subcellular location">
    <subcellularLocation>
        <location evidence="1">Cell membrane</location>
        <topology evidence="1">Multi-pass membrane protein</topology>
    </subcellularLocation>
</comment>
<dbReference type="EMBL" id="JBHSOW010000040">
    <property type="protein sequence ID" value="MFC5649706.1"/>
    <property type="molecule type" value="Genomic_DNA"/>
</dbReference>
<evidence type="ECO:0000259" key="8">
    <source>
        <dbReference type="PROSITE" id="PS50850"/>
    </source>
</evidence>
<feature type="transmembrane region" description="Helical" evidence="7">
    <location>
        <begin position="367"/>
        <end position="385"/>
    </location>
</feature>
<keyword evidence="4 7" id="KW-0812">Transmembrane</keyword>
<protein>
    <submittedName>
        <fullName evidence="9">MFS transporter</fullName>
    </submittedName>
</protein>
<feature type="transmembrane region" description="Helical" evidence="7">
    <location>
        <begin position="311"/>
        <end position="328"/>
    </location>
</feature>
<keyword evidence="3" id="KW-1003">Cell membrane</keyword>
<sequence length="411" mass="43939">MAFSWKRNLFVLWIGSFFVSSAYCVSIPFLPIFLHDQLGVQDHLETWTGVTFAVTFLASALIAPFWGSLADRYGRKPMMIRAGICLTITYLLYFLVQNPYELIGVRIMEGLLAGYIPATVALVATNTPENHAGYALGILSTSTAAGSIIGPLVGGVVSQWLGNRETFLVSSGLVFIAFFIAIIWVNELKISPSTVRRNVAGDLKEAASNRGLMILLGITLAVSASVMIIEPLLTAYVLKLGADQKTATLSSGIIFSAVGIATLIAAPIWGKIGERIGYGKVLFIGLVGGGIGSLLQIAFHDLVSFGVLRFIYGFFFAAVYPALSALIVRATDPGFRGRAFSLNQASTQMGTMLGPVVGGFLANLISIYAVFLINGASMLIISLLIRKRKFAARTASPANADPVPRQNKAAT</sequence>
<evidence type="ECO:0000256" key="4">
    <source>
        <dbReference type="ARBA" id="ARBA00022692"/>
    </source>
</evidence>
<proteinExistence type="predicted"/>
<dbReference type="PROSITE" id="PS50850">
    <property type="entry name" value="MFS"/>
    <property type="match status" value="1"/>
</dbReference>
<feature type="transmembrane region" description="Helical" evidence="7">
    <location>
        <begin position="281"/>
        <end position="299"/>
    </location>
</feature>
<dbReference type="Proteomes" id="UP001596047">
    <property type="component" value="Unassembled WGS sequence"/>
</dbReference>
<dbReference type="PANTHER" id="PTHR43414">
    <property type="entry name" value="MULTIDRUG RESISTANCE PROTEIN MDTG"/>
    <property type="match status" value="1"/>
</dbReference>
<dbReference type="InterPro" id="IPR020846">
    <property type="entry name" value="MFS_dom"/>
</dbReference>
<keyword evidence="5 7" id="KW-1133">Transmembrane helix</keyword>
<dbReference type="InterPro" id="IPR001958">
    <property type="entry name" value="Tet-R_TetA/multi-R_MdtG-like"/>
</dbReference>
<evidence type="ECO:0000256" key="5">
    <source>
        <dbReference type="ARBA" id="ARBA00022989"/>
    </source>
</evidence>
<evidence type="ECO:0000256" key="6">
    <source>
        <dbReference type="ARBA" id="ARBA00023136"/>
    </source>
</evidence>
<name>A0ABW0VYX2_9BACL</name>
<feature type="domain" description="Major facilitator superfamily (MFS) profile" evidence="8">
    <location>
        <begin position="8"/>
        <end position="393"/>
    </location>
</feature>
<evidence type="ECO:0000256" key="2">
    <source>
        <dbReference type="ARBA" id="ARBA00022448"/>
    </source>
</evidence>
<comment type="caution">
    <text evidence="9">The sequence shown here is derived from an EMBL/GenBank/DDBJ whole genome shotgun (WGS) entry which is preliminary data.</text>
</comment>
<keyword evidence="10" id="KW-1185">Reference proteome</keyword>
<evidence type="ECO:0000313" key="10">
    <source>
        <dbReference type="Proteomes" id="UP001596047"/>
    </source>
</evidence>
<feature type="transmembrane region" description="Helical" evidence="7">
    <location>
        <begin position="167"/>
        <end position="186"/>
    </location>
</feature>
<dbReference type="SUPFAM" id="SSF103473">
    <property type="entry name" value="MFS general substrate transporter"/>
    <property type="match status" value="2"/>
</dbReference>
<evidence type="ECO:0000256" key="7">
    <source>
        <dbReference type="SAM" id="Phobius"/>
    </source>
</evidence>
<dbReference type="PRINTS" id="PR01035">
    <property type="entry name" value="TCRTETA"/>
</dbReference>
<gene>
    <name evidence="9" type="ORF">ACFPYJ_11345</name>
</gene>
<dbReference type="Pfam" id="PF07690">
    <property type="entry name" value="MFS_1"/>
    <property type="match status" value="1"/>
</dbReference>
<dbReference type="RefSeq" id="WP_379188238.1">
    <property type="nucleotide sequence ID" value="NZ_JBHSOW010000040.1"/>
</dbReference>
<feature type="transmembrane region" description="Helical" evidence="7">
    <location>
        <begin position="102"/>
        <end position="124"/>
    </location>
</feature>
<dbReference type="Gene3D" id="1.20.1250.20">
    <property type="entry name" value="MFS general substrate transporter like domains"/>
    <property type="match status" value="2"/>
</dbReference>
<dbReference type="InterPro" id="IPR036259">
    <property type="entry name" value="MFS_trans_sf"/>
</dbReference>
<evidence type="ECO:0000256" key="3">
    <source>
        <dbReference type="ARBA" id="ARBA00022475"/>
    </source>
</evidence>
<organism evidence="9 10">
    <name type="scientific">Paenibacillus solisilvae</name>
    <dbReference type="NCBI Taxonomy" id="2486751"/>
    <lineage>
        <taxon>Bacteria</taxon>
        <taxon>Bacillati</taxon>
        <taxon>Bacillota</taxon>
        <taxon>Bacilli</taxon>
        <taxon>Bacillales</taxon>
        <taxon>Paenibacillaceae</taxon>
        <taxon>Paenibacillus</taxon>
    </lineage>
</organism>
<keyword evidence="6 7" id="KW-0472">Membrane</keyword>
<feature type="transmembrane region" description="Helical" evidence="7">
    <location>
        <begin position="340"/>
        <end position="361"/>
    </location>
</feature>